<feature type="domain" description="Glucose/Sorbosone dehydrogenase" evidence="2">
    <location>
        <begin position="119"/>
        <end position="476"/>
    </location>
</feature>
<dbReference type="Pfam" id="PF07995">
    <property type="entry name" value="GSDH"/>
    <property type="match status" value="1"/>
</dbReference>
<dbReference type="KEGG" id="hmp:K6T50_09275"/>
<reference evidence="3 4" key="1">
    <citation type="journal article" date="2021" name="Int. J. Syst. Evol. Microbiol.">
        <title>Halobaculum halophilum sp. nov. and Halobaculum salinum sp. nov., isolated from salt lake and saline soil.</title>
        <authorList>
            <person name="Cui H.L."/>
            <person name="Shi X.W."/>
            <person name="Yin X.M."/>
            <person name="Yang X.Y."/>
            <person name="Hou J."/>
            <person name="Zhu L."/>
        </authorList>
    </citation>
    <scope>NUCLEOTIDE SEQUENCE [LARGE SCALE GENOMIC DNA]</scope>
    <source>
        <strain evidence="3 4">NBRC 109044</strain>
    </source>
</reference>
<dbReference type="PROSITE" id="PS51318">
    <property type="entry name" value="TAT"/>
    <property type="match status" value="1"/>
</dbReference>
<feature type="region of interest" description="Disordered" evidence="1">
    <location>
        <begin position="1"/>
        <end position="32"/>
    </location>
</feature>
<dbReference type="InterPro" id="IPR006311">
    <property type="entry name" value="TAT_signal"/>
</dbReference>
<dbReference type="Proteomes" id="UP000826254">
    <property type="component" value="Chromosome"/>
</dbReference>
<dbReference type="SUPFAM" id="SSF50952">
    <property type="entry name" value="Soluble quinoprotein glucose dehydrogenase"/>
    <property type="match status" value="1"/>
</dbReference>
<accession>A0A8T8W9L0</accession>
<evidence type="ECO:0000313" key="4">
    <source>
        <dbReference type="Proteomes" id="UP000826254"/>
    </source>
</evidence>
<dbReference type="InterPro" id="IPR012938">
    <property type="entry name" value="Glc/Sorbosone_DH"/>
</dbReference>
<keyword evidence="4" id="KW-1185">Reference proteome</keyword>
<dbReference type="PANTHER" id="PTHR19328:SF75">
    <property type="entry name" value="ALDOSE SUGAR DEHYDROGENASE YLII"/>
    <property type="match status" value="1"/>
</dbReference>
<dbReference type="GeneID" id="67178331"/>
<protein>
    <submittedName>
        <fullName evidence="3">PQQ-dependent sugar dehydrogenase</fullName>
    </submittedName>
</protein>
<dbReference type="RefSeq" id="WP_222606332.1">
    <property type="nucleotide sequence ID" value="NZ_CP081958.1"/>
</dbReference>
<name>A0A8T8W9L0_9EURY</name>
<proteinExistence type="predicted"/>
<sequence length="485" mass="50445">MNDTDRNDSADRSTADGRTADRRAVDGPTADRRAFLGRVGAAAALATTFAGCVGAPGGGQATGSTDTADTTAGTDTGDATDTTEETATDEGAAGPDSLATEPVAEGFDSPLGLEAPAGVDGRLYVVDQGGTITVVAGEERSTFLDVTDRLARAGGEMGLLGLAFHPEFPEEDRVYVRYSGSLRDDMPSEYSHAFVLSEFRATPDAAEADSERVLLEIPEPQPNHNAGSVAFGPDGLLYVGVGDGGGGGDQGTGHVEDWYDAVAGGNGQDVTENLLGSVLRIDPLGGDDVGVGGDGDPYGIPDDNPLVDGEGLPEQYAWGFRNPWRFSFDRETGEFLVADVGQSAWEEVNRVEAGGNYGWNVREGFHPFDAEEAPTETPDGDPLLDPVLEYPHGDAEVSGISVIGGYVYRGDAVGDLAGTYVFGDYRPGGDLFLAEPRESGRWPTRAVATDGLGEGLLSFGEGPDGELYVCTVGDDGGSVRRIVSA</sequence>
<dbReference type="AlphaFoldDB" id="A0A8T8W9L0"/>
<dbReference type="EMBL" id="CP081958">
    <property type="protein sequence ID" value="QZP36511.1"/>
    <property type="molecule type" value="Genomic_DNA"/>
</dbReference>
<dbReference type="InterPro" id="IPR011042">
    <property type="entry name" value="6-blade_b-propeller_TolB-like"/>
</dbReference>
<dbReference type="PANTHER" id="PTHR19328">
    <property type="entry name" value="HEDGEHOG-INTERACTING PROTEIN"/>
    <property type="match status" value="1"/>
</dbReference>
<feature type="region of interest" description="Disordered" evidence="1">
    <location>
        <begin position="58"/>
        <end position="99"/>
    </location>
</feature>
<evidence type="ECO:0000256" key="1">
    <source>
        <dbReference type="SAM" id="MobiDB-lite"/>
    </source>
</evidence>
<feature type="compositionally biased region" description="Low complexity" evidence="1">
    <location>
        <begin position="62"/>
        <end position="80"/>
    </location>
</feature>
<evidence type="ECO:0000313" key="3">
    <source>
        <dbReference type="EMBL" id="QZP36511.1"/>
    </source>
</evidence>
<dbReference type="Gene3D" id="2.120.10.30">
    <property type="entry name" value="TolB, C-terminal domain"/>
    <property type="match status" value="1"/>
</dbReference>
<organism evidence="3 4">
    <name type="scientific">Halobaculum magnesiiphilum</name>
    <dbReference type="NCBI Taxonomy" id="1017351"/>
    <lineage>
        <taxon>Archaea</taxon>
        <taxon>Methanobacteriati</taxon>
        <taxon>Methanobacteriota</taxon>
        <taxon>Stenosarchaea group</taxon>
        <taxon>Halobacteria</taxon>
        <taxon>Halobacteriales</taxon>
        <taxon>Haloferacaceae</taxon>
        <taxon>Halobaculum</taxon>
    </lineage>
</organism>
<gene>
    <name evidence="3" type="ORF">K6T50_09275</name>
</gene>
<dbReference type="InterPro" id="IPR011041">
    <property type="entry name" value="Quinoprot_gluc/sorb_DH_b-prop"/>
</dbReference>
<evidence type="ECO:0000259" key="2">
    <source>
        <dbReference type="Pfam" id="PF07995"/>
    </source>
</evidence>